<dbReference type="SMART" id="SM00422">
    <property type="entry name" value="HTH_MERR"/>
    <property type="match status" value="1"/>
</dbReference>
<keyword evidence="1" id="KW-0805">Transcription regulation</keyword>
<feature type="domain" description="HTH merR-type" evidence="3">
    <location>
        <begin position="1"/>
        <end position="68"/>
    </location>
</feature>
<dbReference type="PROSITE" id="PS50937">
    <property type="entry name" value="HTH_MERR_2"/>
    <property type="match status" value="1"/>
</dbReference>
<gene>
    <name evidence="4" type="ORF">NE686_10285</name>
</gene>
<comment type="caution">
    <text evidence="4">The sequence shown here is derived from an EMBL/GenBank/DDBJ whole genome shotgun (WGS) entry which is preliminary data.</text>
</comment>
<dbReference type="EMBL" id="JANGAC010000007">
    <property type="protein sequence ID" value="MCQ4923475.1"/>
    <property type="molecule type" value="Genomic_DNA"/>
</dbReference>
<name>A0ABT1SAY8_9FIRM</name>
<dbReference type="CDD" id="cd00592">
    <property type="entry name" value="HTH_MerR-like"/>
    <property type="match status" value="1"/>
</dbReference>
<dbReference type="PANTHER" id="PTHR30204">
    <property type="entry name" value="REDOX-CYCLING DRUG-SENSING TRANSCRIPTIONAL ACTIVATOR SOXR"/>
    <property type="match status" value="1"/>
</dbReference>
<sequence>MQINEVCKQTGLTKKAIEYYQNKGLISPIIKENGYREFTDDNLEQLKMIALLRRLDIGTDDIREVIESKDKKSVLIMIKQEKQIQAKAKLARIELIEELIREEDMYKVQDRINLLEQQTTIKEKLMIAFPGYYGRYISIHFGQFLNEPIKTEEQNRMYGIIVDFLDNIESIQIPEELQPILDKANLDIEDEVLEKLNQNMQAVYDDFETYWKTNKDSIVEYAEFKKSEEYQDSMMAQQMNLFRKFGETSGYYDIFIPAMRKLSPAYDKYYEKMLEANDKLIQKIPDIEKW</sequence>
<protein>
    <submittedName>
        <fullName evidence="4">MerR family transcriptional regulator</fullName>
    </submittedName>
</protein>
<reference evidence="4 5" key="1">
    <citation type="submission" date="2022-06" db="EMBL/GenBank/DDBJ databases">
        <title>Isolation of gut microbiota from human fecal samples.</title>
        <authorList>
            <person name="Pamer E.G."/>
            <person name="Barat B."/>
            <person name="Waligurski E."/>
            <person name="Medina S."/>
            <person name="Paddock L."/>
            <person name="Mostad J."/>
        </authorList>
    </citation>
    <scope>NUCLEOTIDE SEQUENCE [LARGE SCALE GENOMIC DNA]</scope>
    <source>
        <strain evidence="4 5">DFI.7.95</strain>
    </source>
</reference>
<evidence type="ECO:0000313" key="5">
    <source>
        <dbReference type="Proteomes" id="UP001524478"/>
    </source>
</evidence>
<dbReference type="InterPro" id="IPR000551">
    <property type="entry name" value="MerR-type_HTH_dom"/>
</dbReference>
<evidence type="ECO:0000256" key="2">
    <source>
        <dbReference type="ARBA" id="ARBA00023163"/>
    </source>
</evidence>
<evidence type="ECO:0000313" key="4">
    <source>
        <dbReference type="EMBL" id="MCQ4923475.1"/>
    </source>
</evidence>
<dbReference type="PANTHER" id="PTHR30204:SF69">
    <property type="entry name" value="MERR-FAMILY TRANSCRIPTIONAL REGULATOR"/>
    <property type="match status" value="1"/>
</dbReference>
<dbReference type="RefSeq" id="WP_216561928.1">
    <property type="nucleotide sequence ID" value="NZ_JAHLOH010000049.1"/>
</dbReference>
<evidence type="ECO:0000259" key="3">
    <source>
        <dbReference type="PROSITE" id="PS50937"/>
    </source>
</evidence>
<keyword evidence="2" id="KW-0804">Transcription</keyword>
<accession>A0ABT1SAY8</accession>
<dbReference type="Pfam" id="PF13411">
    <property type="entry name" value="MerR_1"/>
    <property type="match status" value="1"/>
</dbReference>
<organism evidence="4 5">
    <name type="scientific">Tissierella carlieri</name>
    <dbReference type="NCBI Taxonomy" id="689904"/>
    <lineage>
        <taxon>Bacteria</taxon>
        <taxon>Bacillati</taxon>
        <taxon>Bacillota</taxon>
        <taxon>Tissierellia</taxon>
        <taxon>Tissierellales</taxon>
        <taxon>Tissierellaceae</taxon>
        <taxon>Tissierella</taxon>
    </lineage>
</organism>
<proteinExistence type="predicted"/>
<evidence type="ECO:0000256" key="1">
    <source>
        <dbReference type="ARBA" id="ARBA00023015"/>
    </source>
</evidence>
<dbReference type="Proteomes" id="UP001524478">
    <property type="component" value="Unassembled WGS sequence"/>
</dbReference>
<dbReference type="InterPro" id="IPR047057">
    <property type="entry name" value="MerR_fam"/>
</dbReference>
<keyword evidence="5" id="KW-1185">Reference proteome</keyword>